<dbReference type="EMBL" id="CP022605">
    <property type="protein sequence ID" value="ASV88379.1"/>
    <property type="molecule type" value="Genomic_DNA"/>
</dbReference>
<protein>
    <submittedName>
        <fullName evidence="2">Uncharacterized protein</fullName>
    </submittedName>
</protein>
<feature type="signal peptide" evidence="1">
    <location>
        <begin position="1"/>
        <end position="22"/>
    </location>
</feature>
<proteinExistence type="predicted"/>
<evidence type="ECO:0000256" key="1">
    <source>
        <dbReference type="SAM" id="SignalP"/>
    </source>
</evidence>
<keyword evidence="2" id="KW-0614">Plasmid</keyword>
<dbReference type="AlphaFoldDB" id="A0A248UQ16"/>
<dbReference type="Proteomes" id="UP000215256">
    <property type="component" value="Plasmid unnamed1"/>
</dbReference>
<keyword evidence="1" id="KW-0732">Signal</keyword>
<reference evidence="2 3" key="1">
    <citation type="submission" date="2017-07" db="EMBL/GenBank/DDBJ databases">
        <title>Phylogenetic study on the rhizospheric bacterium Ochrobactrum sp. A44.</title>
        <authorList>
            <person name="Krzyzanowska D.M."/>
            <person name="Ossowicki A."/>
            <person name="Rajewska M."/>
            <person name="Maciag T."/>
            <person name="Kaczynski Z."/>
            <person name="Czerwicka M."/>
            <person name="Jafra S."/>
        </authorList>
    </citation>
    <scope>NUCLEOTIDE SEQUENCE [LARGE SCALE GENOMIC DNA]</scope>
    <source>
        <strain evidence="2 3">A44</strain>
        <plasmid evidence="2 3">unnamed1</plasmid>
    </source>
</reference>
<organism evidence="2 3">
    <name type="scientific">Ochrobactrum quorumnocens</name>
    <dbReference type="NCBI Taxonomy" id="271865"/>
    <lineage>
        <taxon>Bacteria</taxon>
        <taxon>Pseudomonadati</taxon>
        <taxon>Pseudomonadota</taxon>
        <taxon>Alphaproteobacteria</taxon>
        <taxon>Hyphomicrobiales</taxon>
        <taxon>Brucellaceae</taxon>
        <taxon>Brucella/Ochrobactrum group</taxon>
        <taxon>Ochrobactrum</taxon>
    </lineage>
</organism>
<name>A0A248UQ16_9HYPH</name>
<dbReference type="KEGG" id="och:CES85_3471"/>
<geneLocation type="plasmid" evidence="2 3">
    <name>unnamed1</name>
</geneLocation>
<sequence>MKSLFTSALVSVLVLASSSAYALDAQKDCSTLKQVIKESKINFKNVAADVPPKDLDVYPSKLTLTGSNSCRVVLRTNVSSVSWSCVLEDLTVKAVAAFVSNCVGRRETSDQAYQRAGAKIFRLKPQVPAEIIVSELDRGNIALQVKALQKK</sequence>
<accession>A0A248UQ16</accession>
<feature type="chain" id="PRO_5012828997" evidence="1">
    <location>
        <begin position="23"/>
        <end position="151"/>
    </location>
</feature>
<gene>
    <name evidence="2" type="ORF">CES85_3471</name>
</gene>
<evidence type="ECO:0000313" key="3">
    <source>
        <dbReference type="Proteomes" id="UP000215256"/>
    </source>
</evidence>
<evidence type="ECO:0000313" key="2">
    <source>
        <dbReference type="EMBL" id="ASV88379.1"/>
    </source>
</evidence>
<dbReference type="RefSeq" id="WP_244923327.1">
    <property type="nucleotide sequence ID" value="NZ_CP022605.1"/>
</dbReference>